<dbReference type="CDD" id="cd02966">
    <property type="entry name" value="TlpA_like_family"/>
    <property type="match status" value="1"/>
</dbReference>
<feature type="domain" description="Thioredoxin" evidence="6">
    <location>
        <begin position="28"/>
        <end position="198"/>
    </location>
</feature>
<dbReference type="InterPro" id="IPR036249">
    <property type="entry name" value="Thioredoxin-like_sf"/>
</dbReference>
<dbReference type="PANTHER" id="PTHR42852:SF6">
    <property type="entry name" value="THIOL:DISULFIDE INTERCHANGE PROTEIN DSBE"/>
    <property type="match status" value="1"/>
</dbReference>
<evidence type="ECO:0000256" key="2">
    <source>
        <dbReference type="ARBA" id="ARBA00022748"/>
    </source>
</evidence>
<dbReference type="GO" id="GO:0030313">
    <property type="term" value="C:cell envelope"/>
    <property type="evidence" value="ECO:0007669"/>
    <property type="project" value="UniProtKB-SubCell"/>
</dbReference>
<accession>A0A517P1N6</accession>
<evidence type="ECO:0000313" key="7">
    <source>
        <dbReference type="EMBL" id="QDT13292.1"/>
    </source>
</evidence>
<dbReference type="InterPro" id="IPR013766">
    <property type="entry name" value="Thioredoxin_domain"/>
</dbReference>
<dbReference type="RefSeq" id="WP_145421050.1">
    <property type="nucleotide sequence ID" value="NZ_CP036526.1"/>
</dbReference>
<gene>
    <name evidence="7" type="primary">resA_6</name>
    <name evidence="7" type="ORF">K239x_53100</name>
</gene>
<dbReference type="PROSITE" id="PS51352">
    <property type="entry name" value="THIOREDOXIN_2"/>
    <property type="match status" value="1"/>
</dbReference>
<comment type="subcellular location">
    <subcellularLocation>
        <location evidence="1">Cell envelope</location>
    </subcellularLocation>
</comment>
<feature type="chain" id="PRO_5022066222" evidence="5">
    <location>
        <begin position="25"/>
        <end position="386"/>
    </location>
</feature>
<organism evidence="7 8">
    <name type="scientific">Stieleria marina</name>
    <dbReference type="NCBI Taxonomy" id="1930275"/>
    <lineage>
        <taxon>Bacteria</taxon>
        <taxon>Pseudomonadati</taxon>
        <taxon>Planctomycetota</taxon>
        <taxon>Planctomycetia</taxon>
        <taxon>Pirellulales</taxon>
        <taxon>Pirellulaceae</taxon>
        <taxon>Stieleria</taxon>
    </lineage>
</organism>
<dbReference type="EMBL" id="CP036526">
    <property type="protein sequence ID" value="QDT13292.1"/>
    <property type="molecule type" value="Genomic_DNA"/>
</dbReference>
<evidence type="ECO:0000256" key="1">
    <source>
        <dbReference type="ARBA" id="ARBA00004196"/>
    </source>
</evidence>
<dbReference type="GO" id="GO:0016491">
    <property type="term" value="F:oxidoreductase activity"/>
    <property type="evidence" value="ECO:0007669"/>
    <property type="project" value="InterPro"/>
</dbReference>
<dbReference type="Pfam" id="PF00578">
    <property type="entry name" value="AhpC-TSA"/>
    <property type="match status" value="1"/>
</dbReference>
<dbReference type="PANTHER" id="PTHR42852">
    <property type="entry name" value="THIOL:DISULFIDE INTERCHANGE PROTEIN DSBE"/>
    <property type="match status" value="1"/>
</dbReference>
<evidence type="ECO:0000256" key="3">
    <source>
        <dbReference type="ARBA" id="ARBA00023157"/>
    </source>
</evidence>
<keyword evidence="8" id="KW-1185">Reference proteome</keyword>
<reference evidence="7 8" key="1">
    <citation type="submission" date="2019-02" db="EMBL/GenBank/DDBJ databases">
        <title>Deep-cultivation of Planctomycetes and their phenomic and genomic characterization uncovers novel biology.</title>
        <authorList>
            <person name="Wiegand S."/>
            <person name="Jogler M."/>
            <person name="Boedeker C."/>
            <person name="Pinto D."/>
            <person name="Vollmers J."/>
            <person name="Rivas-Marin E."/>
            <person name="Kohn T."/>
            <person name="Peeters S.H."/>
            <person name="Heuer A."/>
            <person name="Rast P."/>
            <person name="Oberbeckmann S."/>
            <person name="Bunk B."/>
            <person name="Jeske O."/>
            <person name="Meyerdierks A."/>
            <person name="Storesund J.E."/>
            <person name="Kallscheuer N."/>
            <person name="Luecker S."/>
            <person name="Lage O.M."/>
            <person name="Pohl T."/>
            <person name="Merkel B.J."/>
            <person name="Hornburger P."/>
            <person name="Mueller R.-W."/>
            <person name="Bruemmer F."/>
            <person name="Labrenz M."/>
            <person name="Spormann A.M."/>
            <person name="Op den Camp H."/>
            <person name="Overmann J."/>
            <person name="Amann R."/>
            <person name="Jetten M.S.M."/>
            <person name="Mascher T."/>
            <person name="Medema M.H."/>
            <person name="Devos D.P."/>
            <person name="Kaster A.-K."/>
            <person name="Ovreas L."/>
            <person name="Rohde M."/>
            <person name="Galperin M.Y."/>
            <person name="Jogler C."/>
        </authorList>
    </citation>
    <scope>NUCLEOTIDE SEQUENCE [LARGE SCALE GENOMIC DNA]</scope>
    <source>
        <strain evidence="7 8">K23_9</strain>
    </source>
</reference>
<dbReference type="Proteomes" id="UP000319817">
    <property type="component" value="Chromosome"/>
</dbReference>
<keyword evidence="4" id="KW-0676">Redox-active center</keyword>
<proteinExistence type="predicted"/>
<keyword evidence="2" id="KW-0201">Cytochrome c-type biogenesis</keyword>
<dbReference type="GO" id="GO:0016209">
    <property type="term" value="F:antioxidant activity"/>
    <property type="evidence" value="ECO:0007669"/>
    <property type="project" value="InterPro"/>
</dbReference>
<dbReference type="Gene3D" id="3.40.30.10">
    <property type="entry name" value="Glutaredoxin"/>
    <property type="match status" value="1"/>
</dbReference>
<dbReference type="SUPFAM" id="SSF52833">
    <property type="entry name" value="Thioredoxin-like"/>
    <property type="match status" value="1"/>
</dbReference>
<evidence type="ECO:0000256" key="5">
    <source>
        <dbReference type="SAM" id="SignalP"/>
    </source>
</evidence>
<name>A0A517P1N6_9BACT</name>
<dbReference type="GO" id="GO:0017004">
    <property type="term" value="P:cytochrome complex assembly"/>
    <property type="evidence" value="ECO:0007669"/>
    <property type="project" value="UniProtKB-KW"/>
</dbReference>
<protein>
    <submittedName>
        <fullName evidence="7">Thiol-disulfide oxidoreductase ResA</fullName>
    </submittedName>
</protein>
<evidence type="ECO:0000313" key="8">
    <source>
        <dbReference type="Proteomes" id="UP000319817"/>
    </source>
</evidence>
<keyword evidence="3" id="KW-1015">Disulfide bond</keyword>
<dbReference type="AlphaFoldDB" id="A0A517P1N6"/>
<feature type="signal peptide" evidence="5">
    <location>
        <begin position="1"/>
        <end position="24"/>
    </location>
</feature>
<sequence precursor="true">MLRALFFVICSLALLVVHRAPAVAEQELTIGSPAPSLDIEHWIQDGNGFFKPVKKFKKDKVYVVEFWATWCGPCIMSMPHLAETQKKYRGRGVQIISISDESLDEVESLLSQEHPQAGKGKGAPAAGSTFADITSAYCLTTDPDRSVHESYMEAANQNGIPTSFIVGKSGQVEWIGHPMEMDAPLEAVVEDTWDRVKFKKQFQSAAEFETNMQKLSMLAGAGKFDDAIAFAEAQIKKSKADELDEMVIQWTDIRFSLMISTGNITDDVVTYYRDHINTMKDNPIQLAQFGYSLYDAFQQGGDLGPLDTDVIKAITASSDKAPADAVPFLQNTIAQLFAADGQLEKAIEAQKKAVDAADERQKRRLVPFLESLQGKLAKEKKARDDK</sequence>
<keyword evidence="5" id="KW-0732">Signal</keyword>
<evidence type="ECO:0000259" key="6">
    <source>
        <dbReference type="PROSITE" id="PS51352"/>
    </source>
</evidence>
<evidence type="ECO:0000256" key="4">
    <source>
        <dbReference type="ARBA" id="ARBA00023284"/>
    </source>
</evidence>
<dbReference type="InterPro" id="IPR000866">
    <property type="entry name" value="AhpC/TSA"/>
</dbReference>
<dbReference type="InterPro" id="IPR050553">
    <property type="entry name" value="Thioredoxin_ResA/DsbE_sf"/>
</dbReference>
<dbReference type="OrthoDB" id="9802923at2"/>